<evidence type="ECO:0000313" key="1">
    <source>
        <dbReference type="EMBL" id="OOW70811.1"/>
    </source>
</evidence>
<accession>A0A1T1P5A1</accession>
<evidence type="ECO:0000313" key="2">
    <source>
        <dbReference type="Proteomes" id="UP000190559"/>
    </source>
</evidence>
<dbReference type="AlphaFoldDB" id="A0A1T1P5A1"/>
<dbReference type="Proteomes" id="UP000190559">
    <property type="component" value="Unassembled WGS sequence"/>
</dbReference>
<protein>
    <submittedName>
        <fullName evidence="1">Uncharacterized protein</fullName>
    </submittedName>
</protein>
<gene>
    <name evidence="1" type="ORF">Xmlh_01495</name>
</gene>
<sequence>MAKLTQLQCQGEAVPPREIQIQQRDVGPAIHRFRQCSQPMHGMHHAVTSVGQQAADRLGHGGIVFHQQDAQRLTCKRLDVTGGDARAGAVDRQGQIHGEPGADAKPAVHADLAFHRHGEFLTDRQPEPAAAVARTGARTFALFEALEQSLLLFRPDARPHRAPSSAGHRHAG</sequence>
<comment type="caution">
    <text evidence="1">The sequence shown here is derived from an EMBL/GenBank/DDBJ whole genome shotgun (WGS) entry which is preliminary data.</text>
</comment>
<reference evidence="1 2" key="1">
    <citation type="submission" date="2015-12" db="EMBL/GenBank/DDBJ databases">
        <authorList>
            <person name="Shamseldin A."/>
            <person name="Moawad H."/>
            <person name="Abd El-Rahim W.M."/>
            <person name="Sadowsky M.J."/>
        </authorList>
    </citation>
    <scope>NUCLEOTIDE SEQUENCE [LARGE SCALE GENOMIC DNA]</scope>
    <source>
        <strain evidence="1 2">LMG9050</strain>
    </source>
</reference>
<organism evidence="1 2">
    <name type="scientific">Xanthomonas axonopodis pv. melhusii</name>
    <dbReference type="NCBI Taxonomy" id="487834"/>
    <lineage>
        <taxon>Bacteria</taxon>
        <taxon>Pseudomonadati</taxon>
        <taxon>Pseudomonadota</taxon>
        <taxon>Gammaproteobacteria</taxon>
        <taxon>Lysobacterales</taxon>
        <taxon>Lysobacteraceae</taxon>
        <taxon>Xanthomonas</taxon>
    </lineage>
</organism>
<dbReference type="EMBL" id="LOJW01000014">
    <property type="protein sequence ID" value="OOW70811.1"/>
    <property type="molecule type" value="Genomic_DNA"/>
</dbReference>
<proteinExistence type="predicted"/>
<name>A0A1T1P5A1_9XANT</name>